<gene>
    <name evidence="2" type="ORF">POVCU1_059990</name>
</gene>
<keyword evidence="1" id="KW-1133">Transmembrane helix</keyword>
<reference evidence="3" key="1">
    <citation type="submission" date="2016-05" db="EMBL/GenBank/DDBJ databases">
        <authorList>
            <person name="Naeem Raeece"/>
        </authorList>
    </citation>
    <scope>NUCLEOTIDE SEQUENCE [LARGE SCALE GENOMIC DNA]</scope>
</reference>
<evidence type="ECO:0000313" key="3">
    <source>
        <dbReference type="Proteomes" id="UP000078546"/>
    </source>
</evidence>
<evidence type="ECO:0000313" key="2">
    <source>
        <dbReference type="EMBL" id="SBT00439.1"/>
    </source>
</evidence>
<protein>
    <submittedName>
        <fullName evidence="2">PIR Superfamily Protein</fullName>
    </submittedName>
</protein>
<dbReference type="AlphaFoldDB" id="A0A1A8X9D4"/>
<name>A0A1A8X9D4_PLAOA</name>
<organism evidence="2 3">
    <name type="scientific">Plasmodium ovale curtisi</name>
    <dbReference type="NCBI Taxonomy" id="864141"/>
    <lineage>
        <taxon>Eukaryota</taxon>
        <taxon>Sar</taxon>
        <taxon>Alveolata</taxon>
        <taxon>Apicomplexa</taxon>
        <taxon>Aconoidasida</taxon>
        <taxon>Haemosporida</taxon>
        <taxon>Plasmodiidae</taxon>
        <taxon>Plasmodium</taxon>
        <taxon>Plasmodium (Plasmodium)</taxon>
    </lineage>
</organism>
<dbReference type="Pfam" id="PF05795">
    <property type="entry name" value="Plasmodium_Vir"/>
    <property type="match status" value="1"/>
</dbReference>
<dbReference type="EMBL" id="FLQV01001916">
    <property type="protein sequence ID" value="SBT00439.1"/>
    <property type="molecule type" value="Genomic_DNA"/>
</dbReference>
<dbReference type="Proteomes" id="UP000078546">
    <property type="component" value="Unassembled WGS sequence"/>
</dbReference>
<keyword evidence="1" id="KW-0472">Membrane</keyword>
<accession>A0A1A8X9D4</accession>
<evidence type="ECO:0000256" key="1">
    <source>
        <dbReference type="SAM" id="Phobius"/>
    </source>
</evidence>
<proteinExistence type="predicted"/>
<feature type="transmembrane region" description="Helical" evidence="1">
    <location>
        <begin position="286"/>
        <end position="307"/>
    </location>
</feature>
<dbReference type="InterPro" id="IPR008780">
    <property type="entry name" value="Plasmodium_Vir"/>
</dbReference>
<keyword evidence="1" id="KW-0812">Transmembrane</keyword>
<sequence length="364" mass="42668">MAMLVGSSHFTHNQLETNFPSLQESKFSKIYKELDKSCTAVDYGEYESEAYDCSVYKISGSDDYVIDLLKKLHRNLDKIHSTVNETANGHFNDPPNDEKEYCLYLKYWFYYELVTKEDYKSQISNIFEKWKEYTTGKEANDELKHCTFHEVTFDEIEKLKSIYTFRLIFYNNIGAFNNNNDIECRYMNYFGTGLKEYYQSTNDCSREQPKNNYCNEFNEFRDIYEKDNVYFQRSSSYHNYVADENNKSQCALVIESLKNPLSLTYKKSYDRWHLSDQLTDSLKGSIISGTSAVGATVGISAFLLYLFKFTKIRSLFGPGKHMDNTMFLNMKEGSHDFTFPMLESKHSDSGYNEYKISYYSSDNS</sequence>